<proteinExistence type="predicted"/>
<comment type="caution">
    <text evidence="1">The sequence shown here is derived from an EMBL/GenBank/DDBJ whole genome shotgun (WGS) entry which is preliminary data.</text>
</comment>
<reference evidence="1" key="1">
    <citation type="submission" date="2023-08" db="EMBL/GenBank/DDBJ databases">
        <authorList>
            <person name="Chen Y."/>
            <person name="Shah S."/>
            <person name="Dougan E. K."/>
            <person name="Thang M."/>
            <person name="Chan C."/>
        </authorList>
    </citation>
    <scope>NUCLEOTIDE SEQUENCE</scope>
</reference>
<dbReference type="EMBL" id="CAUJNA010001569">
    <property type="protein sequence ID" value="CAJ1387778.1"/>
    <property type="molecule type" value="Genomic_DNA"/>
</dbReference>
<evidence type="ECO:0000313" key="1">
    <source>
        <dbReference type="EMBL" id="CAJ1387778.1"/>
    </source>
</evidence>
<name>A0AA36IHI9_9DINO</name>
<gene>
    <name evidence="1" type="ORF">EVOR1521_LOCUS13778</name>
</gene>
<organism evidence="1 2">
    <name type="scientific">Effrenium voratum</name>
    <dbReference type="NCBI Taxonomy" id="2562239"/>
    <lineage>
        <taxon>Eukaryota</taxon>
        <taxon>Sar</taxon>
        <taxon>Alveolata</taxon>
        <taxon>Dinophyceae</taxon>
        <taxon>Suessiales</taxon>
        <taxon>Symbiodiniaceae</taxon>
        <taxon>Effrenium</taxon>
    </lineage>
</organism>
<protein>
    <submittedName>
        <fullName evidence="1">Uncharacterized protein</fullName>
    </submittedName>
</protein>
<dbReference type="SUPFAM" id="SSF48403">
    <property type="entry name" value="Ankyrin repeat"/>
    <property type="match status" value="1"/>
</dbReference>
<dbReference type="Gene3D" id="1.25.40.20">
    <property type="entry name" value="Ankyrin repeat-containing domain"/>
    <property type="match status" value="1"/>
</dbReference>
<keyword evidence="2" id="KW-1185">Reference proteome</keyword>
<sequence>MLCISFACGSCSLADTCKHQTHSTELIETAVPDGPNGREKLVSFLEDVETFPIAEFSTRAPFSSRHNSTRAKGVGMSTSKTDLIVQLQRRKQTQTKVRLLKFLENNGFKNNFKNSFNINCRRASCFGLWYTYPLHEACKQKNADMVASLMRFGADPWLTDSRGLTAWDVAPFKVRQRLEAAAMSWQVRGFDSFFRSLELDPLVRKTM</sequence>
<dbReference type="Proteomes" id="UP001178507">
    <property type="component" value="Unassembled WGS sequence"/>
</dbReference>
<accession>A0AA36IHI9</accession>
<evidence type="ECO:0000313" key="2">
    <source>
        <dbReference type="Proteomes" id="UP001178507"/>
    </source>
</evidence>
<dbReference type="InterPro" id="IPR036770">
    <property type="entry name" value="Ankyrin_rpt-contain_sf"/>
</dbReference>
<dbReference type="AlphaFoldDB" id="A0AA36IHI9"/>